<dbReference type="AlphaFoldDB" id="A0A402B9T7"/>
<feature type="domain" description="YCII-related" evidence="2">
    <location>
        <begin position="1"/>
        <end position="115"/>
    </location>
</feature>
<reference evidence="4" key="1">
    <citation type="submission" date="2018-12" db="EMBL/GenBank/DDBJ databases">
        <title>Tengunoibacter tsumagoiensis gen. nov., sp. nov., Dictyobacter kobayashii sp. nov., D. alpinus sp. nov., and D. joshuensis sp. nov. and description of Dictyobacteraceae fam. nov. within the order Ktedonobacterales isolated from Tengu-no-mugimeshi.</title>
        <authorList>
            <person name="Wang C.M."/>
            <person name="Zheng Y."/>
            <person name="Sakai Y."/>
            <person name="Toyoda A."/>
            <person name="Minakuchi Y."/>
            <person name="Abe K."/>
            <person name="Yokota A."/>
            <person name="Yabe S."/>
        </authorList>
    </citation>
    <scope>NUCLEOTIDE SEQUENCE [LARGE SCALE GENOMIC DNA]</scope>
    <source>
        <strain evidence="4">Uno16</strain>
    </source>
</reference>
<comment type="caution">
    <text evidence="3">The sequence shown here is derived from an EMBL/GenBank/DDBJ whole genome shotgun (WGS) entry which is preliminary data.</text>
</comment>
<dbReference type="PANTHER" id="PTHR35174">
    <property type="entry name" value="BLL7171 PROTEIN-RELATED"/>
    <property type="match status" value="1"/>
</dbReference>
<keyword evidence="4" id="KW-1185">Reference proteome</keyword>
<gene>
    <name evidence="3" type="ORF">KDA_35990</name>
</gene>
<evidence type="ECO:0000259" key="2">
    <source>
        <dbReference type="Pfam" id="PF03795"/>
    </source>
</evidence>
<dbReference type="EMBL" id="BIFT01000001">
    <property type="protein sequence ID" value="GCE28115.1"/>
    <property type="molecule type" value="Genomic_DNA"/>
</dbReference>
<evidence type="ECO:0000313" key="3">
    <source>
        <dbReference type="EMBL" id="GCE28115.1"/>
    </source>
</evidence>
<dbReference type="InterPro" id="IPR011008">
    <property type="entry name" value="Dimeric_a/b-barrel"/>
</dbReference>
<evidence type="ECO:0000256" key="1">
    <source>
        <dbReference type="ARBA" id="ARBA00007689"/>
    </source>
</evidence>
<dbReference type="SUPFAM" id="SSF54909">
    <property type="entry name" value="Dimeric alpha+beta barrel"/>
    <property type="match status" value="1"/>
</dbReference>
<comment type="similarity">
    <text evidence="1">Belongs to the YciI family.</text>
</comment>
<evidence type="ECO:0000313" key="4">
    <source>
        <dbReference type="Proteomes" id="UP000287171"/>
    </source>
</evidence>
<dbReference type="Proteomes" id="UP000287171">
    <property type="component" value="Unassembled WGS sequence"/>
</dbReference>
<sequence length="116" mass="12845">MRYMLLIASNEEVARQRSQAELDAEFAAYTAFSKEVADRGVFLSGEVLHPVNAATTVRVRDGKVLTTDGPFAETKEQLSGFYVLKCKDLDEAIDFAAKMPGAQIGSIEIRPVMEWD</sequence>
<dbReference type="RefSeq" id="WP_126628372.1">
    <property type="nucleotide sequence ID" value="NZ_BIFT01000001.1"/>
</dbReference>
<dbReference type="PANTHER" id="PTHR35174:SF3">
    <property type="entry name" value="BLL7171 PROTEIN"/>
    <property type="match status" value="1"/>
</dbReference>
<dbReference type="InterPro" id="IPR005545">
    <property type="entry name" value="YCII"/>
</dbReference>
<protein>
    <recommendedName>
        <fullName evidence="2">YCII-related domain-containing protein</fullName>
    </recommendedName>
</protein>
<organism evidence="3 4">
    <name type="scientific">Dictyobacter alpinus</name>
    <dbReference type="NCBI Taxonomy" id="2014873"/>
    <lineage>
        <taxon>Bacteria</taxon>
        <taxon>Bacillati</taxon>
        <taxon>Chloroflexota</taxon>
        <taxon>Ktedonobacteria</taxon>
        <taxon>Ktedonobacterales</taxon>
        <taxon>Dictyobacteraceae</taxon>
        <taxon>Dictyobacter</taxon>
    </lineage>
</organism>
<proteinExistence type="inferred from homology"/>
<name>A0A402B9T7_9CHLR</name>
<accession>A0A402B9T7</accession>
<dbReference type="Pfam" id="PF03795">
    <property type="entry name" value="YCII"/>
    <property type="match status" value="1"/>
</dbReference>
<dbReference type="Gene3D" id="3.30.70.1060">
    <property type="entry name" value="Dimeric alpha+beta barrel"/>
    <property type="match status" value="1"/>
</dbReference>
<dbReference type="OrthoDB" id="9807535at2"/>